<dbReference type="InterPro" id="IPR005288">
    <property type="entry name" value="NadB"/>
</dbReference>
<organism evidence="1 2">
    <name type="scientific">Gryllotalpicola kribbensis</name>
    <dbReference type="NCBI Taxonomy" id="993084"/>
    <lineage>
        <taxon>Bacteria</taxon>
        <taxon>Bacillati</taxon>
        <taxon>Actinomycetota</taxon>
        <taxon>Actinomycetes</taxon>
        <taxon>Micrococcales</taxon>
        <taxon>Microbacteriaceae</taxon>
        <taxon>Gryllotalpicola</taxon>
    </lineage>
</organism>
<evidence type="ECO:0000313" key="1">
    <source>
        <dbReference type="EMBL" id="GAA4189525.1"/>
    </source>
</evidence>
<sequence>MHAHADVAVIGGGLGGVAAALAVARMGRTVVLTEESPWLGGQVTSQLVPPDEHPWIEDFGATASYREFRKRIRDYYRRNYSLSREAAADEHLNPGQGGVSVICHEPRVALAAIDEMIAPYRLDGTITVWLSSAPTAAITDGDSISAVDLVGPEGEHRLLTADRFIDATETGELLALAGVEHVIGAESRATTGELHAVDGPGDPLDQQAFTWCFAVDYLPDRDNTIDRPTDYERWRDYVPSFWPGPLLSWTDVHPITLEPRTENIFASAASPRGGKARDRWNYRRISSVGTFAPERYASDVSVVNWPQNDYWMGPLIGVDDASRERSLLESRQLSLSLLYWMQTEAPRYDGGTGYPGLRLRGDLAGGVDGLALRPYIRESRRIVAEFTVLEQHVGVEARAQLGLESGSELFADSVGVGSYRIDLHPSTGGAAGPRTYIDVANYPFQIPYGALLPVRVDNLLAGAKNIGTTHITNGCYRLHPVEWNIGEAAGAAAALSLDRRVPPRALRRGAALDDFQSLLASVHGVELEWPDDVRRTTT</sequence>
<protein>
    <submittedName>
        <fullName evidence="1">FAD-dependent oxidoreductase</fullName>
    </submittedName>
</protein>
<keyword evidence="2" id="KW-1185">Reference proteome</keyword>
<reference evidence="2" key="1">
    <citation type="journal article" date="2019" name="Int. J. Syst. Evol. Microbiol.">
        <title>The Global Catalogue of Microorganisms (GCM) 10K type strain sequencing project: providing services to taxonomists for standard genome sequencing and annotation.</title>
        <authorList>
            <consortium name="The Broad Institute Genomics Platform"/>
            <consortium name="The Broad Institute Genome Sequencing Center for Infectious Disease"/>
            <person name="Wu L."/>
            <person name="Ma J."/>
        </authorList>
    </citation>
    <scope>NUCLEOTIDE SEQUENCE [LARGE SCALE GENOMIC DNA]</scope>
    <source>
        <strain evidence="2">JCM 17593</strain>
    </source>
</reference>
<dbReference type="PANTHER" id="PTHR42716">
    <property type="entry name" value="L-ASPARTATE OXIDASE"/>
    <property type="match status" value="1"/>
</dbReference>
<accession>A0ABP8ATF0</accession>
<comment type="caution">
    <text evidence="1">The sequence shown here is derived from an EMBL/GenBank/DDBJ whole genome shotgun (WGS) entry which is preliminary data.</text>
</comment>
<evidence type="ECO:0000313" key="2">
    <source>
        <dbReference type="Proteomes" id="UP001500213"/>
    </source>
</evidence>
<dbReference type="SUPFAM" id="SSF51905">
    <property type="entry name" value="FAD/NAD(P)-binding domain"/>
    <property type="match status" value="1"/>
</dbReference>
<gene>
    <name evidence="1" type="ORF">GCM10022288_17480</name>
</gene>
<dbReference type="EMBL" id="BAABBX010000014">
    <property type="protein sequence ID" value="GAA4189525.1"/>
    <property type="molecule type" value="Genomic_DNA"/>
</dbReference>
<dbReference type="Pfam" id="PF12831">
    <property type="entry name" value="FAD_oxidored"/>
    <property type="match status" value="1"/>
</dbReference>
<name>A0ABP8ATF0_9MICO</name>
<dbReference type="Gene3D" id="3.50.50.60">
    <property type="entry name" value="FAD/NAD(P)-binding domain"/>
    <property type="match status" value="1"/>
</dbReference>
<dbReference type="PANTHER" id="PTHR42716:SF1">
    <property type="entry name" value="SLL0471 PROTEIN"/>
    <property type="match status" value="1"/>
</dbReference>
<dbReference type="InterPro" id="IPR036188">
    <property type="entry name" value="FAD/NAD-bd_sf"/>
</dbReference>
<proteinExistence type="predicted"/>
<dbReference type="Proteomes" id="UP001500213">
    <property type="component" value="Unassembled WGS sequence"/>
</dbReference>